<evidence type="ECO:0000256" key="1">
    <source>
        <dbReference type="ARBA" id="ARBA00023015"/>
    </source>
</evidence>
<keyword evidence="1" id="KW-0805">Transcription regulation</keyword>
<dbReference type="InterPro" id="IPR054015">
    <property type="entry name" value="ExsA-like_N"/>
</dbReference>
<comment type="caution">
    <text evidence="5">The sequence shown here is derived from an EMBL/GenBank/DDBJ whole genome shotgun (WGS) entry which is preliminary data.</text>
</comment>
<gene>
    <name evidence="5" type="ORF">FHK87_24815</name>
</gene>
<keyword evidence="2" id="KW-0238">DNA-binding</keyword>
<dbReference type="PROSITE" id="PS01124">
    <property type="entry name" value="HTH_ARAC_FAMILY_2"/>
    <property type="match status" value="1"/>
</dbReference>
<dbReference type="RefSeq" id="WP_140597583.1">
    <property type="nucleotide sequence ID" value="NZ_VFWZ01000011.1"/>
</dbReference>
<dbReference type="AlphaFoldDB" id="A0A504J2B4"/>
<keyword evidence="6" id="KW-1185">Reference proteome</keyword>
<dbReference type="Pfam" id="PF12833">
    <property type="entry name" value="HTH_18"/>
    <property type="match status" value="1"/>
</dbReference>
<accession>A0A504J2B4</accession>
<name>A0A504J2B4_9FLAO</name>
<dbReference type="PANTHER" id="PTHR43280">
    <property type="entry name" value="ARAC-FAMILY TRANSCRIPTIONAL REGULATOR"/>
    <property type="match status" value="1"/>
</dbReference>
<sequence length="281" mass="33100">MKAITLPDELVREPSLSVGVFDYISNQEISKQHIVLNKNTISFLREGTKEVFSENSSFAIDNSQFLLMKSGKCLMTEKLSQTNNYRSILLFFSNEVISEFIRKFEIRTSKPKINQSIHAFEYDIFITRFVDSLLDITKFSKEIQHNILKIKFEELMLYLIESKGTDFLYPLITDPGNPSQKFIHTVERNKYNKLTLQELSFLCNMSISSFKREFKKHYLISPIKWFQNKRLEYAFHLIKDEQKRPSDIYSDVGYENLSSFIQAYKAKYGLTPKQHQNNLNF</sequence>
<dbReference type="Proteomes" id="UP000315540">
    <property type="component" value="Unassembled WGS sequence"/>
</dbReference>
<dbReference type="PANTHER" id="PTHR43280:SF2">
    <property type="entry name" value="HTH-TYPE TRANSCRIPTIONAL REGULATOR EXSA"/>
    <property type="match status" value="1"/>
</dbReference>
<dbReference type="GO" id="GO:0043565">
    <property type="term" value="F:sequence-specific DNA binding"/>
    <property type="evidence" value="ECO:0007669"/>
    <property type="project" value="InterPro"/>
</dbReference>
<dbReference type="GO" id="GO:0003700">
    <property type="term" value="F:DNA-binding transcription factor activity"/>
    <property type="evidence" value="ECO:0007669"/>
    <property type="project" value="InterPro"/>
</dbReference>
<evidence type="ECO:0000256" key="2">
    <source>
        <dbReference type="ARBA" id="ARBA00023125"/>
    </source>
</evidence>
<dbReference type="EMBL" id="VFWZ01000011">
    <property type="protein sequence ID" value="TPN81209.1"/>
    <property type="molecule type" value="Genomic_DNA"/>
</dbReference>
<dbReference type="OrthoDB" id="4480133at2"/>
<dbReference type="SUPFAM" id="SSF46689">
    <property type="entry name" value="Homeodomain-like"/>
    <property type="match status" value="2"/>
</dbReference>
<dbReference type="Gene3D" id="1.10.10.60">
    <property type="entry name" value="Homeodomain-like"/>
    <property type="match status" value="2"/>
</dbReference>
<evidence type="ECO:0000313" key="5">
    <source>
        <dbReference type="EMBL" id="TPN81209.1"/>
    </source>
</evidence>
<dbReference type="InterPro" id="IPR018060">
    <property type="entry name" value="HTH_AraC"/>
</dbReference>
<evidence type="ECO:0000259" key="4">
    <source>
        <dbReference type="PROSITE" id="PS01124"/>
    </source>
</evidence>
<dbReference type="Pfam" id="PF22200">
    <property type="entry name" value="ExsA_N"/>
    <property type="match status" value="1"/>
</dbReference>
<dbReference type="SMART" id="SM00342">
    <property type="entry name" value="HTH_ARAC"/>
    <property type="match status" value="1"/>
</dbReference>
<proteinExistence type="predicted"/>
<evidence type="ECO:0000313" key="6">
    <source>
        <dbReference type="Proteomes" id="UP000315540"/>
    </source>
</evidence>
<feature type="domain" description="HTH araC/xylS-type" evidence="4">
    <location>
        <begin position="180"/>
        <end position="278"/>
    </location>
</feature>
<evidence type="ECO:0000256" key="3">
    <source>
        <dbReference type="ARBA" id="ARBA00023163"/>
    </source>
</evidence>
<organism evidence="5 6">
    <name type="scientific">Aquimarina algicola</name>
    <dbReference type="NCBI Taxonomy" id="2589995"/>
    <lineage>
        <taxon>Bacteria</taxon>
        <taxon>Pseudomonadati</taxon>
        <taxon>Bacteroidota</taxon>
        <taxon>Flavobacteriia</taxon>
        <taxon>Flavobacteriales</taxon>
        <taxon>Flavobacteriaceae</taxon>
        <taxon>Aquimarina</taxon>
    </lineage>
</organism>
<reference evidence="5 6" key="1">
    <citation type="submission" date="2019-06" db="EMBL/GenBank/DDBJ databases">
        <authorList>
            <person name="Meng X."/>
        </authorList>
    </citation>
    <scope>NUCLEOTIDE SEQUENCE [LARGE SCALE GENOMIC DNA]</scope>
    <source>
        <strain evidence="5 6">M625</strain>
    </source>
</reference>
<protein>
    <submittedName>
        <fullName evidence="5">Helix-turn-helix transcriptional regulator</fullName>
    </submittedName>
</protein>
<dbReference type="InterPro" id="IPR009057">
    <property type="entry name" value="Homeodomain-like_sf"/>
</dbReference>
<keyword evidence="3" id="KW-0804">Transcription</keyword>